<accession>A0A5B6WS22</accession>
<keyword evidence="2" id="KW-0482">Metalloprotease</keyword>
<dbReference type="OrthoDB" id="1426477at2759"/>
<comment type="caution">
    <text evidence="2">The sequence shown here is derived from an EMBL/GenBank/DDBJ whole genome shotgun (WGS) entry which is preliminary data.</text>
</comment>
<keyword evidence="3" id="KW-1185">Reference proteome</keyword>
<feature type="region of interest" description="Disordered" evidence="1">
    <location>
        <begin position="224"/>
        <end position="246"/>
    </location>
</feature>
<reference evidence="3" key="1">
    <citation type="journal article" date="2019" name="Plant Biotechnol. J.">
        <title>Genome sequencing of the Australian wild diploid species Gossypium australe highlights disease resistance and delayed gland morphogenesis.</title>
        <authorList>
            <person name="Cai Y."/>
            <person name="Cai X."/>
            <person name="Wang Q."/>
            <person name="Wang P."/>
            <person name="Zhang Y."/>
            <person name="Cai C."/>
            <person name="Xu Y."/>
            <person name="Wang K."/>
            <person name="Zhou Z."/>
            <person name="Wang C."/>
            <person name="Geng S."/>
            <person name="Li B."/>
            <person name="Dong Q."/>
            <person name="Hou Y."/>
            <person name="Wang H."/>
            <person name="Ai P."/>
            <person name="Liu Z."/>
            <person name="Yi F."/>
            <person name="Sun M."/>
            <person name="An G."/>
            <person name="Cheng J."/>
            <person name="Zhang Y."/>
            <person name="Shi Q."/>
            <person name="Xie Y."/>
            <person name="Shi X."/>
            <person name="Chang Y."/>
            <person name="Huang F."/>
            <person name="Chen Y."/>
            <person name="Hong S."/>
            <person name="Mi L."/>
            <person name="Sun Q."/>
            <person name="Zhang L."/>
            <person name="Zhou B."/>
            <person name="Peng R."/>
            <person name="Zhang X."/>
            <person name="Liu F."/>
        </authorList>
    </citation>
    <scope>NUCLEOTIDE SEQUENCE [LARGE SCALE GENOMIC DNA]</scope>
    <source>
        <strain evidence="3">cv. PA1801</strain>
    </source>
</reference>
<dbReference type="PANTHER" id="PTHR34482:SF36">
    <property type="entry name" value="RETROTRANSPOSON GAG DOMAIN-CONTAINING PROTEIN"/>
    <property type="match status" value="1"/>
</dbReference>
<evidence type="ECO:0000313" key="2">
    <source>
        <dbReference type="EMBL" id="KAA3483697.1"/>
    </source>
</evidence>
<dbReference type="PANTHER" id="PTHR34482">
    <property type="entry name" value="DNA DAMAGE-INDUCIBLE PROTEIN 1-LIKE"/>
    <property type="match status" value="1"/>
</dbReference>
<protein>
    <submittedName>
        <fullName evidence="2">ATP-dependent zinc metalloprotease FtsH</fullName>
    </submittedName>
</protein>
<keyword evidence="2" id="KW-0378">Hydrolase</keyword>
<evidence type="ECO:0000256" key="1">
    <source>
        <dbReference type="SAM" id="MobiDB-lite"/>
    </source>
</evidence>
<gene>
    <name evidence="2" type="ORF">EPI10_005845</name>
</gene>
<dbReference type="AlphaFoldDB" id="A0A5B6WS22"/>
<sequence length="246" mass="26882">MSTRRGARCHGRGRVNVRAGSSASGYMPNVGVGEAPASPVAETRLYERAVATKDAVLQVMLRILERVAGPNNGTGSRGSIAERLRANGVEIFKGIAGVAPDVAEYWLEATERIMDDLDCTTEQKLKGLISLLRKKLISGGKATNRSRSPRSSSSRLSRESILEQDMWTPEGRRDKSVAEYEAEFLRLSRYVKGIVATKYERCVRFEDGLRDNLRVAGFFGFGGESKDSGGIKTHGASQLRKGEGQE</sequence>
<dbReference type="EMBL" id="SMMG02000002">
    <property type="protein sequence ID" value="KAA3483697.1"/>
    <property type="molecule type" value="Genomic_DNA"/>
</dbReference>
<keyword evidence="2" id="KW-0645">Protease</keyword>
<dbReference type="Proteomes" id="UP000325315">
    <property type="component" value="Unassembled WGS sequence"/>
</dbReference>
<dbReference type="GO" id="GO:0006508">
    <property type="term" value="P:proteolysis"/>
    <property type="evidence" value="ECO:0007669"/>
    <property type="project" value="UniProtKB-KW"/>
</dbReference>
<evidence type="ECO:0000313" key="3">
    <source>
        <dbReference type="Proteomes" id="UP000325315"/>
    </source>
</evidence>
<proteinExistence type="predicted"/>
<feature type="region of interest" description="Disordered" evidence="1">
    <location>
        <begin position="140"/>
        <end position="163"/>
    </location>
</feature>
<feature type="compositionally biased region" description="Low complexity" evidence="1">
    <location>
        <begin position="145"/>
        <end position="155"/>
    </location>
</feature>
<name>A0A5B6WS22_9ROSI</name>
<dbReference type="GO" id="GO:0008237">
    <property type="term" value="F:metallopeptidase activity"/>
    <property type="evidence" value="ECO:0007669"/>
    <property type="project" value="UniProtKB-KW"/>
</dbReference>
<organism evidence="2 3">
    <name type="scientific">Gossypium australe</name>
    <dbReference type="NCBI Taxonomy" id="47621"/>
    <lineage>
        <taxon>Eukaryota</taxon>
        <taxon>Viridiplantae</taxon>
        <taxon>Streptophyta</taxon>
        <taxon>Embryophyta</taxon>
        <taxon>Tracheophyta</taxon>
        <taxon>Spermatophyta</taxon>
        <taxon>Magnoliopsida</taxon>
        <taxon>eudicotyledons</taxon>
        <taxon>Gunneridae</taxon>
        <taxon>Pentapetalae</taxon>
        <taxon>rosids</taxon>
        <taxon>malvids</taxon>
        <taxon>Malvales</taxon>
        <taxon>Malvaceae</taxon>
        <taxon>Malvoideae</taxon>
        <taxon>Gossypium</taxon>
    </lineage>
</organism>